<dbReference type="RefSeq" id="WP_036058805.1">
    <property type="nucleotide sequence ID" value="NZ_CP011102.1"/>
</dbReference>
<name>A0A1S7FWG6_9LIST</name>
<dbReference type="SUPFAM" id="SSF48371">
    <property type="entry name" value="ARM repeat"/>
    <property type="match status" value="1"/>
</dbReference>
<dbReference type="EMBL" id="CP011102">
    <property type="protein sequence ID" value="AQY51739.1"/>
    <property type="molecule type" value="Genomic_DNA"/>
</dbReference>
<dbReference type="InterPro" id="IPR016024">
    <property type="entry name" value="ARM-type_fold"/>
</dbReference>
<sequence>MVENNNLVSGIWYGPILDNESIATIKDNFASITSEQECILSIMEILKSGDFTIKNMLIDLMNSTRDEEVLNLCIRLFCSVATHEDFLIDNNMVFLSTVSDSNANTFAACAPTALSYNVVPYLLALLEEWEDIYVEQTIRDALDTILAYTELLPEDASVNQIGEFYLEKIEGVEPDYYYAGQPVFPGNEAKQLINQAFLSLKNATKLKMSIVPSLLSIWSGIKCPVDYQTEMNQDSLNSVTSYVNELSKKNWEIGAKYFYGHKIR</sequence>
<reference evidence="2" key="1">
    <citation type="submission" date="2015-03" db="EMBL/GenBank/DDBJ databases">
        <authorList>
            <person name="Ferrari E."/>
            <person name="Walter M.C."/>
            <person name="Huptas C."/>
            <person name="Scherer S."/>
            <person name="Mueller-Herbst S."/>
        </authorList>
    </citation>
    <scope>NUCLEOTIDE SEQUENCE [LARGE SCALE GENOMIC DNA]</scope>
    <source>
        <strain evidence="2">LWP01</strain>
    </source>
</reference>
<proteinExistence type="predicted"/>
<dbReference type="Proteomes" id="UP000223060">
    <property type="component" value="Chromosome"/>
</dbReference>
<dbReference type="InterPro" id="IPR029076">
    <property type="entry name" value="Imm47"/>
</dbReference>
<accession>A0A1S7FWG6</accession>
<dbReference type="KEGG" id="lwi:UE46_12295"/>
<evidence type="ECO:0000313" key="1">
    <source>
        <dbReference type="EMBL" id="AQY51739.1"/>
    </source>
</evidence>
<evidence type="ECO:0000313" key="2">
    <source>
        <dbReference type="Proteomes" id="UP000223060"/>
    </source>
</evidence>
<gene>
    <name evidence="1" type="ORF">UE46_12295</name>
</gene>
<protein>
    <submittedName>
        <fullName evidence="1">Uncharacterized protein</fullName>
    </submittedName>
</protein>
<organism evidence="1 2">
    <name type="scientific">Listeria weihenstephanensis</name>
    <dbReference type="NCBI Taxonomy" id="1006155"/>
    <lineage>
        <taxon>Bacteria</taxon>
        <taxon>Bacillati</taxon>
        <taxon>Bacillota</taxon>
        <taxon>Bacilli</taxon>
        <taxon>Bacillales</taxon>
        <taxon>Listeriaceae</taxon>
        <taxon>Listeria</taxon>
    </lineage>
</organism>
<keyword evidence="2" id="KW-1185">Reference proteome</keyword>
<dbReference type="Pfam" id="PF15573">
    <property type="entry name" value="Imm47"/>
    <property type="match status" value="1"/>
</dbReference>
<dbReference type="AlphaFoldDB" id="A0A1S7FWG6"/>